<dbReference type="CDD" id="cd06170">
    <property type="entry name" value="LuxR_C_like"/>
    <property type="match status" value="1"/>
</dbReference>
<gene>
    <name evidence="5" type="ORF">BPULL_0550</name>
</gene>
<keyword evidence="1" id="KW-0238">DNA-binding</keyword>
<sequence length="169" mass="18544">MSLDDLTGDQVCAAIRRETDSIAIIGITAYPTNRYRTRMINAGAQALISKDRLRDYLATAVRQALAGRTFDPDAHSDSHATTFLTSNKAHQLLVNRQLEGNDSGHTVALSKREHEALAAYAQGLTTREIASRLHVSESTVYSYQSRAVHKLNARNVIQAVVTAVRKGLL</sequence>
<dbReference type="Proteomes" id="UP000029109">
    <property type="component" value="Unassembled WGS sequence"/>
</dbReference>
<dbReference type="GO" id="GO:0000160">
    <property type="term" value="P:phosphorelay signal transduction system"/>
    <property type="evidence" value="ECO:0007669"/>
    <property type="project" value="InterPro"/>
</dbReference>
<feature type="domain" description="Response regulatory" evidence="4">
    <location>
        <begin position="1"/>
        <end position="65"/>
    </location>
</feature>
<dbReference type="PROSITE" id="PS50043">
    <property type="entry name" value="HTH_LUXR_2"/>
    <property type="match status" value="1"/>
</dbReference>
<dbReference type="PROSITE" id="PS50110">
    <property type="entry name" value="RESPONSE_REGULATORY"/>
    <property type="match status" value="1"/>
</dbReference>
<evidence type="ECO:0000313" key="5">
    <source>
        <dbReference type="EMBL" id="KFI81001.1"/>
    </source>
</evidence>
<dbReference type="InterPro" id="IPR016032">
    <property type="entry name" value="Sig_transdc_resp-reg_C-effctor"/>
</dbReference>
<evidence type="ECO:0000256" key="2">
    <source>
        <dbReference type="PROSITE-ProRule" id="PRU00169"/>
    </source>
</evidence>
<comment type="caution">
    <text evidence="2">Lacks conserved residue(s) required for the propagation of feature annotation.</text>
</comment>
<organism evidence="5 6">
    <name type="scientific">Bifidobacterium pullorum</name>
    <dbReference type="NCBI Taxonomy" id="78448"/>
    <lineage>
        <taxon>Bacteria</taxon>
        <taxon>Bacillati</taxon>
        <taxon>Actinomycetota</taxon>
        <taxon>Actinomycetes</taxon>
        <taxon>Bifidobacteriales</taxon>
        <taxon>Bifidobacteriaceae</taxon>
        <taxon>Bifidobacterium</taxon>
    </lineage>
</organism>
<accession>A0A7V8HPG2</accession>
<dbReference type="InterPro" id="IPR039420">
    <property type="entry name" value="WalR-like"/>
</dbReference>
<dbReference type="Gene3D" id="1.10.10.10">
    <property type="entry name" value="Winged helix-like DNA-binding domain superfamily/Winged helix DNA-binding domain"/>
    <property type="match status" value="1"/>
</dbReference>
<comment type="caution">
    <text evidence="5">The sequence shown here is derived from an EMBL/GenBank/DDBJ whole genome shotgun (WGS) entry which is preliminary data.</text>
</comment>
<protein>
    <submittedName>
        <fullName evidence="5">LuxR family Bacterial regulatory protein</fullName>
    </submittedName>
</protein>
<evidence type="ECO:0000259" key="3">
    <source>
        <dbReference type="PROSITE" id="PS50043"/>
    </source>
</evidence>
<dbReference type="PRINTS" id="PR00038">
    <property type="entry name" value="HTHLUXR"/>
</dbReference>
<dbReference type="AlphaFoldDB" id="A0A7V8HPG2"/>
<reference evidence="5 6" key="1">
    <citation type="submission" date="2014-03" db="EMBL/GenBank/DDBJ databases">
        <title>Genomics of Bifidobacteria.</title>
        <authorList>
            <person name="Ventura M."/>
            <person name="Milani C."/>
            <person name="Lugli G.A."/>
        </authorList>
    </citation>
    <scope>NUCLEOTIDE SEQUENCE [LARGE SCALE GENOMIC DNA]</scope>
    <source>
        <strain evidence="5 6">LMG 21816</strain>
    </source>
</reference>
<evidence type="ECO:0000313" key="6">
    <source>
        <dbReference type="Proteomes" id="UP000029109"/>
    </source>
</evidence>
<dbReference type="GO" id="GO:0006355">
    <property type="term" value="P:regulation of DNA-templated transcription"/>
    <property type="evidence" value="ECO:0007669"/>
    <property type="project" value="InterPro"/>
</dbReference>
<dbReference type="InterPro" id="IPR036388">
    <property type="entry name" value="WH-like_DNA-bd_sf"/>
</dbReference>
<dbReference type="PROSITE" id="PS00622">
    <property type="entry name" value="HTH_LUXR_1"/>
    <property type="match status" value="1"/>
</dbReference>
<dbReference type="PANTHER" id="PTHR43214:SF42">
    <property type="entry name" value="TRANSCRIPTIONAL REGULATORY PROTEIN DESR"/>
    <property type="match status" value="1"/>
</dbReference>
<dbReference type="InterPro" id="IPR001789">
    <property type="entry name" value="Sig_transdc_resp-reg_receiver"/>
</dbReference>
<dbReference type="SUPFAM" id="SSF46894">
    <property type="entry name" value="C-terminal effector domain of the bipartite response regulators"/>
    <property type="match status" value="1"/>
</dbReference>
<dbReference type="SUPFAM" id="SSF52172">
    <property type="entry name" value="CheY-like"/>
    <property type="match status" value="1"/>
</dbReference>
<evidence type="ECO:0000256" key="1">
    <source>
        <dbReference type="ARBA" id="ARBA00023125"/>
    </source>
</evidence>
<dbReference type="Gene3D" id="3.40.50.2300">
    <property type="match status" value="1"/>
</dbReference>
<evidence type="ECO:0000259" key="4">
    <source>
        <dbReference type="PROSITE" id="PS50110"/>
    </source>
</evidence>
<dbReference type="InterPro" id="IPR000792">
    <property type="entry name" value="Tscrpt_reg_LuxR_C"/>
</dbReference>
<proteinExistence type="predicted"/>
<dbReference type="Pfam" id="PF00196">
    <property type="entry name" value="GerE"/>
    <property type="match status" value="1"/>
</dbReference>
<dbReference type="SMART" id="SM00421">
    <property type="entry name" value="HTH_LUXR"/>
    <property type="match status" value="1"/>
</dbReference>
<feature type="domain" description="HTH luxR-type" evidence="3">
    <location>
        <begin position="102"/>
        <end position="167"/>
    </location>
</feature>
<name>A0A7V8HPG2_9BIFI</name>
<dbReference type="InterPro" id="IPR011006">
    <property type="entry name" value="CheY-like_superfamily"/>
</dbReference>
<dbReference type="EMBL" id="JGZJ01000010">
    <property type="protein sequence ID" value="KFI81001.1"/>
    <property type="molecule type" value="Genomic_DNA"/>
</dbReference>
<dbReference type="PANTHER" id="PTHR43214">
    <property type="entry name" value="TWO-COMPONENT RESPONSE REGULATOR"/>
    <property type="match status" value="1"/>
</dbReference>
<dbReference type="GO" id="GO:0003677">
    <property type="term" value="F:DNA binding"/>
    <property type="evidence" value="ECO:0007669"/>
    <property type="project" value="UniProtKB-KW"/>
</dbReference>